<evidence type="ECO:0000259" key="1">
    <source>
        <dbReference type="Pfam" id="PF13966"/>
    </source>
</evidence>
<sequence length="223" mass="25159">MAWERLTVPKKFGGMGFRNFSAFNVSLLAKQGWRFLVTPDALVSRVYKARFWRIPVAPKVKVCIWRALRGVLPTMGTLNSRRVEIVDKCPLCGIDGETVDHLILRCPFTEEARSQVDSLGDLQVVCWTIWSIWKVRNDVVWNRRAPQPSSAHRLAIDMHKAWCDRFQAGQTEELTHTGTTDIVQQSPRNGSFGIAFNGPIQSTQDPAMAEIMACKEDALDGND</sequence>
<dbReference type="Proteomes" id="UP000595140">
    <property type="component" value="Unassembled WGS sequence"/>
</dbReference>
<proteinExistence type="predicted"/>
<evidence type="ECO:0000313" key="3">
    <source>
        <dbReference type="Proteomes" id="UP000595140"/>
    </source>
</evidence>
<feature type="domain" description="Reverse transcriptase zinc-binding" evidence="1">
    <location>
        <begin position="46"/>
        <end position="111"/>
    </location>
</feature>
<evidence type="ECO:0000313" key="2">
    <source>
        <dbReference type="EMBL" id="VFQ91360.1"/>
    </source>
</evidence>
<organism evidence="2 3">
    <name type="scientific">Cuscuta campestris</name>
    <dbReference type="NCBI Taxonomy" id="132261"/>
    <lineage>
        <taxon>Eukaryota</taxon>
        <taxon>Viridiplantae</taxon>
        <taxon>Streptophyta</taxon>
        <taxon>Embryophyta</taxon>
        <taxon>Tracheophyta</taxon>
        <taxon>Spermatophyta</taxon>
        <taxon>Magnoliopsida</taxon>
        <taxon>eudicotyledons</taxon>
        <taxon>Gunneridae</taxon>
        <taxon>Pentapetalae</taxon>
        <taxon>asterids</taxon>
        <taxon>lamiids</taxon>
        <taxon>Solanales</taxon>
        <taxon>Convolvulaceae</taxon>
        <taxon>Cuscuteae</taxon>
        <taxon>Cuscuta</taxon>
        <taxon>Cuscuta subgen. Grammica</taxon>
        <taxon>Cuscuta sect. Cleistogrammica</taxon>
    </lineage>
</organism>
<keyword evidence="3" id="KW-1185">Reference proteome</keyword>
<dbReference type="OrthoDB" id="1304417at2759"/>
<accession>A0A484MRB7</accession>
<name>A0A484MRB7_9ASTE</name>
<dbReference type="Pfam" id="PF13966">
    <property type="entry name" value="zf-RVT"/>
    <property type="match status" value="1"/>
</dbReference>
<dbReference type="EMBL" id="OOIL02004368">
    <property type="protein sequence ID" value="VFQ91360.1"/>
    <property type="molecule type" value="Genomic_DNA"/>
</dbReference>
<dbReference type="InterPro" id="IPR026960">
    <property type="entry name" value="RVT-Znf"/>
</dbReference>
<protein>
    <recommendedName>
        <fullName evidence="1">Reverse transcriptase zinc-binding domain-containing protein</fullName>
    </recommendedName>
</protein>
<gene>
    <name evidence="2" type="ORF">CCAM_LOCUS33136</name>
</gene>
<reference evidence="2 3" key="1">
    <citation type="submission" date="2018-04" db="EMBL/GenBank/DDBJ databases">
        <authorList>
            <person name="Vogel A."/>
        </authorList>
    </citation>
    <scope>NUCLEOTIDE SEQUENCE [LARGE SCALE GENOMIC DNA]</scope>
</reference>
<dbReference type="AlphaFoldDB" id="A0A484MRB7"/>